<dbReference type="AlphaFoldDB" id="A0A0C3NNR3"/>
<evidence type="ECO:0000313" key="1">
    <source>
        <dbReference type="EMBL" id="KIN96938.1"/>
    </source>
</evidence>
<protein>
    <recommendedName>
        <fullName evidence="3">Heterokaryon incompatibility domain-containing protein</fullName>
    </recommendedName>
</protein>
<dbReference type="PANTHER" id="PTHR10622">
    <property type="entry name" value="HET DOMAIN-CONTAINING PROTEIN"/>
    <property type="match status" value="1"/>
</dbReference>
<dbReference type="InParanoid" id="A0A0C3NNR3"/>
<organism evidence="1 2">
    <name type="scientific">Pisolithus tinctorius Marx 270</name>
    <dbReference type="NCBI Taxonomy" id="870435"/>
    <lineage>
        <taxon>Eukaryota</taxon>
        <taxon>Fungi</taxon>
        <taxon>Dikarya</taxon>
        <taxon>Basidiomycota</taxon>
        <taxon>Agaricomycotina</taxon>
        <taxon>Agaricomycetes</taxon>
        <taxon>Agaricomycetidae</taxon>
        <taxon>Boletales</taxon>
        <taxon>Sclerodermatineae</taxon>
        <taxon>Pisolithaceae</taxon>
        <taxon>Pisolithus</taxon>
    </lineage>
</organism>
<dbReference type="STRING" id="870435.A0A0C3NNR3"/>
<reference evidence="2" key="2">
    <citation type="submission" date="2015-01" db="EMBL/GenBank/DDBJ databases">
        <title>Evolutionary Origins and Diversification of the Mycorrhizal Mutualists.</title>
        <authorList>
            <consortium name="DOE Joint Genome Institute"/>
            <consortium name="Mycorrhizal Genomics Consortium"/>
            <person name="Kohler A."/>
            <person name="Kuo A."/>
            <person name="Nagy L.G."/>
            <person name="Floudas D."/>
            <person name="Copeland A."/>
            <person name="Barry K.W."/>
            <person name="Cichocki N."/>
            <person name="Veneault-Fourrey C."/>
            <person name="LaButti K."/>
            <person name="Lindquist E.A."/>
            <person name="Lipzen A."/>
            <person name="Lundell T."/>
            <person name="Morin E."/>
            <person name="Murat C."/>
            <person name="Riley R."/>
            <person name="Ohm R."/>
            <person name="Sun H."/>
            <person name="Tunlid A."/>
            <person name="Henrissat B."/>
            <person name="Grigoriev I.V."/>
            <person name="Hibbett D.S."/>
            <person name="Martin F."/>
        </authorList>
    </citation>
    <scope>NUCLEOTIDE SEQUENCE [LARGE SCALE GENOMIC DNA]</scope>
    <source>
        <strain evidence="2">Marx 270</strain>
    </source>
</reference>
<name>A0A0C3NNR3_PISTI</name>
<sequence>MRDSAIDEWVEEITNFAILSHTWEADELNYEDFHQESGSGNQDDKKLAKFCHIFSSAELDESIRSMFAWYHNAHICIVYTGQTQSLLDLAADHWFTQGWTLQELLAPSRLKFYNKDWYPLTDFRNDKISDEEMETLTGGTSLQSRLLGKAISTATGIDRNHFINFNPGFMNTSLPERMRWIAQRTTSRMEDKSHCTMGIFGAILEVGHARDWFLWEGKALPFHIHPLCMIPSGPECYLSGNLQIDYWDCLDEPLSLTNIGPPITLLVVPARITYEPGISGEDFHPCNIRTSCPLSDDIVTPKGIPFEWHGSSMEVTNKYALGITNLNSEMDNIPRLNHLHAVLLRRTVRHALSPKKRWSYCKWKHTKFLRFDGMTSFAGWI</sequence>
<evidence type="ECO:0000313" key="2">
    <source>
        <dbReference type="Proteomes" id="UP000054217"/>
    </source>
</evidence>
<reference evidence="1 2" key="1">
    <citation type="submission" date="2014-04" db="EMBL/GenBank/DDBJ databases">
        <authorList>
            <consortium name="DOE Joint Genome Institute"/>
            <person name="Kuo A."/>
            <person name="Kohler A."/>
            <person name="Costa M.D."/>
            <person name="Nagy L.G."/>
            <person name="Floudas D."/>
            <person name="Copeland A."/>
            <person name="Barry K.W."/>
            <person name="Cichocki N."/>
            <person name="Veneault-Fourrey C."/>
            <person name="LaButti K."/>
            <person name="Lindquist E.A."/>
            <person name="Lipzen A."/>
            <person name="Lundell T."/>
            <person name="Morin E."/>
            <person name="Murat C."/>
            <person name="Sun H."/>
            <person name="Tunlid A."/>
            <person name="Henrissat B."/>
            <person name="Grigoriev I.V."/>
            <person name="Hibbett D.S."/>
            <person name="Martin F."/>
            <person name="Nordberg H.P."/>
            <person name="Cantor M.N."/>
            <person name="Hua S.X."/>
        </authorList>
    </citation>
    <scope>NUCLEOTIDE SEQUENCE [LARGE SCALE GENOMIC DNA]</scope>
    <source>
        <strain evidence="1 2">Marx 270</strain>
    </source>
</reference>
<evidence type="ECO:0008006" key="3">
    <source>
        <dbReference type="Google" id="ProtNLM"/>
    </source>
</evidence>
<gene>
    <name evidence="1" type="ORF">M404DRAFT_32786</name>
</gene>
<dbReference type="OrthoDB" id="674604at2759"/>
<accession>A0A0C3NNR3</accession>
<proteinExistence type="predicted"/>
<dbReference type="EMBL" id="KN832037">
    <property type="protein sequence ID" value="KIN96938.1"/>
    <property type="molecule type" value="Genomic_DNA"/>
</dbReference>
<dbReference type="HOGENOM" id="CLU_000288_138_1_1"/>
<keyword evidence="2" id="KW-1185">Reference proteome</keyword>
<dbReference type="Proteomes" id="UP000054217">
    <property type="component" value="Unassembled WGS sequence"/>
</dbReference>
<dbReference type="PANTHER" id="PTHR10622:SF12">
    <property type="entry name" value="HET DOMAIN-CONTAINING PROTEIN"/>
    <property type="match status" value="1"/>
</dbReference>